<dbReference type="EMBL" id="VFSU01000034">
    <property type="protein sequence ID" value="TPE58477.1"/>
    <property type="molecule type" value="Genomic_DNA"/>
</dbReference>
<protein>
    <recommendedName>
        <fullName evidence="4">Bacterial surface antigen (D15) domain-containing protein</fullName>
    </recommendedName>
</protein>
<dbReference type="RefSeq" id="WP_140929330.1">
    <property type="nucleotide sequence ID" value="NZ_VFSU01000034.1"/>
</dbReference>
<reference evidence="5 6" key="1">
    <citation type="submission" date="2019-06" db="EMBL/GenBank/DDBJ databases">
        <authorList>
            <person name="Lee I."/>
            <person name="Jang G.I."/>
            <person name="Hwang C.Y."/>
        </authorList>
    </citation>
    <scope>NUCLEOTIDE SEQUENCE [LARGE SCALE GENOMIC DNA]</scope>
    <source>
        <strain evidence="5 6">PAMC 28131</strain>
    </source>
</reference>
<sequence>MTEMLAFAAGHVFVGRVSLSRLPVSRGMTVMMAGLLAMGSPALAQNPPADDDLFAPLPPIPDADKPLPEEPAEPLVLPPVEAMDPALVAPLPPLATFDPAPRTDISFTNVASDGVRYRVTVEGLQPTGLESNFRRLSALYRGQNRPATAAQLAARANADKQLMERLLFSEGWYSATVAVQTDFETEGEADIRLIVVPGERYSWREIVLDLIPANRPELAQGFGLQVGDPIRAVAVEEAEGALLLKLNSNGYPFAEIGVRDVVLDTDKPTGTYLLTGDIGPQGVFGDIKLTGYRPFNEQHAQVIARFRPGQPYDARLVDDFRRALIATQQFGGVTVSPVDTGIRDAEGRAVTEMQVLGNRGPQRLLTGQIGYATEEGFRLEGSWRHRNFIEPEGMLTTRAVLGTEEQRASAALSFGNFRQRDRTLDISADLANLDPAAYSAQQFTLGVGIGRASTPIWQKRWTWNAAFELGISRERGKGVTLDLDPDSGRRDFLFASLPLWVGYDRSNDLLDPTSGYRLRVDVNPEVSREGTNVETYARLFLEGSAYQGVAKSTVLAGRARVGAITGADLLKIAPTRRLYAGGGGSVRGYDFQSVGSLGVNGLPVGGRGLFESSVEVRHRFGDFGAVAFVDAGSVNKDVGPSFSDVRFGAGVGARYFTSFGPIRIDVARAINRSKLDPPFALYISIGQAF</sequence>
<keyword evidence="6" id="KW-1185">Reference proteome</keyword>
<evidence type="ECO:0000313" key="6">
    <source>
        <dbReference type="Proteomes" id="UP000319897"/>
    </source>
</evidence>
<feature type="region of interest" description="Disordered" evidence="3">
    <location>
        <begin position="47"/>
        <end position="67"/>
    </location>
</feature>
<feature type="domain" description="Bacterial surface antigen (D15)" evidence="4">
    <location>
        <begin position="399"/>
        <end position="689"/>
    </location>
</feature>
<organism evidence="5 6">
    <name type="scientific">Sandaracinobacter neustonicus</name>
    <dbReference type="NCBI Taxonomy" id="1715348"/>
    <lineage>
        <taxon>Bacteria</taxon>
        <taxon>Pseudomonadati</taxon>
        <taxon>Pseudomonadota</taxon>
        <taxon>Alphaproteobacteria</taxon>
        <taxon>Sphingomonadales</taxon>
        <taxon>Sphingosinicellaceae</taxon>
        <taxon>Sandaracinobacter</taxon>
    </lineage>
</organism>
<evidence type="ECO:0000259" key="4">
    <source>
        <dbReference type="Pfam" id="PF01103"/>
    </source>
</evidence>
<name>A0A501XDT4_9SPHN</name>
<dbReference type="InterPro" id="IPR000184">
    <property type="entry name" value="Bac_surfAg_D15"/>
</dbReference>
<evidence type="ECO:0000256" key="3">
    <source>
        <dbReference type="SAM" id="MobiDB-lite"/>
    </source>
</evidence>
<accession>A0A501XDT4</accession>
<dbReference type="GO" id="GO:0019867">
    <property type="term" value="C:outer membrane"/>
    <property type="evidence" value="ECO:0007669"/>
    <property type="project" value="InterPro"/>
</dbReference>
<proteinExistence type="predicted"/>
<dbReference type="AlphaFoldDB" id="A0A501XDT4"/>
<dbReference type="Gene3D" id="2.40.160.50">
    <property type="entry name" value="membrane protein fhac: a member of the omp85/tpsb transporter family"/>
    <property type="match status" value="1"/>
</dbReference>
<gene>
    <name evidence="5" type="ORF">FJQ54_15490</name>
</gene>
<comment type="caution">
    <text evidence="5">The sequence shown here is derived from an EMBL/GenBank/DDBJ whole genome shotgun (WGS) entry which is preliminary data.</text>
</comment>
<dbReference type="OrthoDB" id="9769707at2"/>
<evidence type="ECO:0000256" key="2">
    <source>
        <dbReference type="ARBA" id="ARBA00023136"/>
    </source>
</evidence>
<evidence type="ECO:0000256" key="1">
    <source>
        <dbReference type="ARBA" id="ARBA00004370"/>
    </source>
</evidence>
<comment type="subcellular location">
    <subcellularLocation>
        <location evidence="1">Membrane</location>
    </subcellularLocation>
</comment>
<dbReference type="Pfam" id="PF01103">
    <property type="entry name" value="Omp85"/>
    <property type="match status" value="1"/>
</dbReference>
<dbReference type="Proteomes" id="UP000319897">
    <property type="component" value="Unassembled WGS sequence"/>
</dbReference>
<keyword evidence="2" id="KW-0472">Membrane</keyword>
<evidence type="ECO:0000313" key="5">
    <source>
        <dbReference type="EMBL" id="TPE58477.1"/>
    </source>
</evidence>
<dbReference type="Gene3D" id="3.10.20.310">
    <property type="entry name" value="membrane protein fhac"/>
    <property type="match status" value="1"/>
</dbReference>